<feature type="region of interest" description="Disordered" evidence="1">
    <location>
        <begin position="1"/>
        <end position="31"/>
    </location>
</feature>
<dbReference type="EMBL" id="BEZZ01017284">
    <property type="protein sequence ID" value="GCC39281.1"/>
    <property type="molecule type" value="Genomic_DNA"/>
</dbReference>
<reference evidence="2 3" key="1">
    <citation type="journal article" date="2018" name="Nat. Ecol. Evol.">
        <title>Shark genomes provide insights into elasmobranch evolution and the origin of vertebrates.</title>
        <authorList>
            <person name="Hara Y"/>
            <person name="Yamaguchi K"/>
            <person name="Onimaru K"/>
            <person name="Kadota M"/>
            <person name="Koyanagi M"/>
            <person name="Keeley SD"/>
            <person name="Tatsumi K"/>
            <person name="Tanaka K"/>
            <person name="Motone F"/>
            <person name="Kageyama Y"/>
            <person name="Nozu R"/>
            <person name="Adachi N"/>
            <person name="Nishimura O"/>
            <person name="Nakagawa R"/>
            <person name="Tanegashima C"/>
            <person name="Kiyatake I"/>
            <person name="Matsumoto R"/>
            <person name="Murakumo K"/>
            <person name="Nishida K"/>
            <person name="Terakita A"/>
            <person name="Kuratani S"/>
            <person name="Sato K"/>
            <person name="Hyodo S Kuraku.S."/>
        </authorList>
    </citation>
    <scope>NUCLEOTIDE SEQUENCE [LARGE SCALE GENOMIC DNA]</scope>
</reference>
<proteinExistence type="predicted"/>
<dbReference type="AlphaFoldDB" id="A0A401T9F6"/>
<evidence type="ECO:0000256" key="1">
    <source>
        <dbReference type="SAM" id="MobiDB-lite"/>
    </source>
</evidence>
<evidence type="ECO:0000313" key="2">
    <source>
        <dbReference type="EMBL" id="GCC39281.1"/>
    </source>
</evidence>
<protein>
    <submittedName>
        <fullName evidence="2">Uncharacterized protein</fullName>
    </submittedName>
</protein>
<accession>A0A401T9F6</accession>
<feature type="compositionally biased region" description="Polar residues" evidence="1">
    <location>
        <begin position="1"/>
        <end position="16"/>
    </location>
</feature>
<sequence length="66" mass="7211">MQDSPLLSKTKTSVVTGVSHPHPADSQPAGELHVTEARLDPRLHLTALLPPPPPQSIRVQRPIEQH</sequence>
<keyword evidence="3" id="KW-1185">Reference proteome</keyword>
<feature type="region of interest" description="Disordered" evidence="1">
    <location>
        <begin position="46"/>
        <end position="66"/>
    </location>
</feature>
<evidence type="ECO:0000313" key="3">
    <source>
        <dbReference type="Proteomes" id="UP000287033"/>
    </source>
</evidence>
<organism evidence="2 3">
    <name type="scientific">Chiloscyllium punctatum</name>
    <name type="common">Brownbanded bambooshark</name>
    <name type="synonym">Hemiscyllium punctatum</name>
    <dbReference type="NCBI Taxonomy" id="137246"/>
    <lineage>
        <taxon>Eukaryota</taxon>
        <taxon>Metazoa</taxon>
        <taxon>Chordata</taxon>
        <taxon>Craniata</taxon>
        <taxon>Vertebrata</taxon>
        <taxon>Chondrichthyes</taxon>
        <taxon>Elasmobranchii</taxon>
        <taxon>Galeomorphii</taxon>
        <taxon>Galeoidea</taxon>
        <taxon>Orectolobiformes</taxon>
        <taxon>Hemiscylliidae</taxon>
        <taxon>Chiloscyllium</taxon>
    </lineage>
</organism>
<gene>
    <name evidence="2" type="ORF">chiPu_0023207</name>
</gene>
<dbReference type="Proteomes" id="UP000287033">
    <property type="component" value="Unassembled WGS sequence"/>
</dbReference>
<comment type="caution">
    <text evidence="2">The sequence shown here is derived from an EMBL/GenBank/DDBJ whole genome shotgun (WGS) entry which is preliminary data.</text>
</comment>
<name>A0A401T9F6_CHIPU</name>